<proteinExistence type="inferred from homology"/>
<reference evidence="6" key="1">
    <citation type="journal article" date="2021" name="PeerJ">
        <title>Extensive microbial diversity within the chicken gut microbiome revealed by metagenomics and culture.</title>
        <authorList>
            <person name="Gilroy R."/>
            <person name="Ravi A."/>
            <person name="Getino M."/>
            <person name="Pursley I."/>
            <person name="Horton D.L."/>
            <person name="Alikhan N.F."/>
            <person name="Baker D."/>
            <person name="Gharbi K."/>
            <person name="Hall N."/>
            <person name="Watson M."/>
            <person name="Adriaenssens E.M."/>
            <person name="Foster-Nyarko E."/>
            <person name="Jarju S."/>
            <person name="Secka A."/>
            <person name="Antonio M."/>
            <person name="Oren A."/>
            <person name="Chaudhuri R.R."/>
            <person name="La Ragione R."/>
            <person name="Hildebrand F."/>
            <person name="Pallen M.J."/>
        </authorList>
    </citation>
    <scope>NUCLEOTIDE SEQUENCE</scope>
    <source>
        <strain evidence="6">1193</strain>
    </source>
</reference>
<reference evidence="6" key="2">
    <citation type="submission" date="2021-04" db="EMBL/GenBank/DDBJ databases">
        <authorList>
            <person name="Gilroy R."/>
        </authorList>
    </citation>
    <scope>NUCLEOTIDE SEQUENCE</scope>
    <source>
        <strain evidence="6">1193</strain>
    </source>
</reference>
<evidence type="ECO:0000256" key="4">
    <source>
        <dbReference type="ARBA" id="ARBA00023239"/>
    </source>
</evidence>
<dbReference type="SUPFAM" id="SSF51316">
    <property type="entry name" value="Mss4-like"/>
    <property type="match status" value="1"/>
</dbReference>
<dbReference type="GO" id="GO:0046872">
    <property type="term" value="F:metal ion binding"/>
    <property type="evidence" value="ECO:0007669"/>
    <property type="project" value="UniProtKB-KW"/>
</dbReference>
<evidence type="ECO:0000259" key="5">
    <source>
        <dbReference type="PROSITE" id="PS51891"/>
    </source>
</evidence>
<dbReference type="InterPro" id="IPR006913">
    <property type="entry name" value="CENP-V/GFA"/>
</dbReference>
<dbReference type="Gene3D" id="3.90.1590.10">
    <property type="entry name" value="glutathione-dependent formaldehyde- activating enzyme (gfa)"/>
    <property type="match status" value="1"/>
</dbReference>
<dbReference type="EMBL" id="DXFC01000041">
    <property type="protein sequence ID" value="HIX60893.1"/>
    <property type="molecule type" value="Genomic_DNA"/>
</dbReference>
<dbReference type="PANTHER" id="PTHR33337">
    <property type="entry name" value="GFA DOMAIN-CONTAINING PROTEIN"/>
    <property type="match status" value="1"/>
</dbReference>
<dbReference type="Pfam" id="PF04828">
    <property type="entry name" value="GFA"/>
    <property type="match status" value="1"/>
</dbReference>
<evidence type="ECO:0000313" key="7">
    <source>
        <dbReference type="Proteomes" id="UP000824248"/>
    </source>
</evidence>
<name>A0A9D2B4I4_9GAMM</name>
<comment type="caution">
    <text evidence="6">The sequence shown here is derived from an EMBL/GenBank/DDBJ whole genome shotgun (WGS) entry which is preliminary data.</text>
</comment>
<dbReference type="Proteomes" id="UP000824248">
    <property type="component" value="Unassembled WGS sequence"/>
</dbReference>
<dbReference type="PROSITE" id="PS51891">
    <property type="entry name" value="CENP_V_GFA"/>
    <property type="match status" value="1"/>
</dbReference>
<keyword evidence="4" id="KW-0456">Lyase</keyword>
<evidence type="ECO:0000256" key="3">
    <source>
        <dbReference type="ARBA" id="ARBA00022833"/>
    </source>
</evidence>
<dbReference type="GO" id="GO:0016846">
    <property type="term" value="F:carbon-sulfur lyase activity"/>
    <property type="evidence" value="ECO:0007669"/>
    <property type="project" value="InterPro"/>
</dbReference>
<evidence type="ECO:0000256" key="2">
    <source>
        <dbReference type="ARBA" id="ARBA00022723"/>
    </source>
</evidence>
<dbReference type="PANTHER" id="PTHR33337:SF40">
    <property type="entry name" value="CENP-V_GFA DOMAIN-CONTAINING PROTEIN-RELATED"/>
    <property type="match status" value="1"/>
</dbReference>
<comment type="similarity">
    <text evidence="1">Belongs to the Gfa family.</text>
</comment>
<organism evidence="6 7">
    <name type="scientific">Candidatus Halomonas stercoripullorum</name>
    <dbReference type="NCBI Taxonomy" id="2838617"/>
    <lineage>
        <taxon>Bacteria</taxon>
        <taxon>Pseudomonadati</taxon>
        <taxon>Pseudomonadota</taxon>
        <taxon>Gammaproteobacteria</taxon>
        <taxon>Oceanospirillales</taxon>
        <taxon>Halomonadaceae</taxon>
        <taxon>Halomonas</taxon>
    </lineage>
</organism>
<protein>
    <submittedName>
        <fullName evidence="6">GFA family protein</fullName>
    </submittedName>
</protein>
<dbReference type="InterPro" id="IPR011057">
    <property type="entry name" value="Mss4-like_sf"/>
</dbReference>
<feature type="domain" description="CENP-V/GFA" evidence="5">
    <location>
        <begin position="1"/>
        <end position="111"/>
    </location>
</feature>
<dbReference type="AlphaFoldDB" id="A0A9D2B4I4"/>
<sequence>MKGKCLCGFIEVVSESETDVGLCHCSTCRRWSGGPMFAVHCGSNVELKGGVPSTYQSSDWAQRGFCPKCGTHLFYHLLPSNEYIIPAGLFQDEQFELNSEIFIDQKPAFYEFKNKTTKMTGQEVFEQFSSKGGGAC</sequence>
<keyword evidence="3" id="KW-0862">Zinc</keyword>
<evidence type="ECO:0000313" key="6">
    <source>
        <dbReference type="EMBL" id="HIX60893.1"/>
    </source>
</evidence>
<accession>A0A9D2B4I4</accession>
<evidence type="ECO:0000256" key="1">
    <source>
        <dbReference type="ARBA" id="ARBA00005495"/>
    </source>
</evidence>
<gene>
    <name evidence="6" type="ORF">H9854_01470</name>
</gene>
<keyword evidence="2" id="KW-0479">Metal-binding</keyword>